<dbReference type="GO" id="GO:0005829">
    <property type="term" value="C:cytosol"/>
    <property type="evidence" value="ECO:0007669"/>
    <property type="project" value="TreeGrafter"/>
</dbReference>
<evidence type="ECO:0000256" key="1">
    <source>
        <dbReference type="ARBA" id="ARBA00037950"/>
    </source>
</evidence>
<organism evidence="4 5">
    <name type="scientific">Cytospora paraplurivora</name>
    <dbReference type="NCBI Taxonomy" id="2898453"/>
    <lineage>
        <taxon>Eukaryota</taxon>
        <taxon>Fungi</taxon>
        <taxon>Dikarya</taxon>
        <taxon>Ascomycota</taxon>
        <taxon>Pezizomycotina</taxon>
        <taxon>Sordariomycetes</taxon>
        <taxon>Sordariomycetidae</taxon>
        <taxon>Diaporthales</taxon>
        <taxon>Cytosporaceae</taxon>
        <taxon>Cytospora</taxon>
    </lineage>
</organism>
<protein>
    <submittedName>
        <fullName evidence="4">Ph-response sensor protein</fullName>
    </submittedName>
</protein>
<dbReference type="Proteomes" id="UP001320245">
    <property type="component" value="Unassembled WGS sequence"/>
</dbReference>
<accession>A0AAN9UEU8</accession>
<dbReference type="InterPro" id="IPR014756">
    <property type="entry name" value="Ig_E-set"/>
</dbReference>
<dbReference type="PANTHER" id="PTHR11188:SF161">
    <property type="entry name" value="PH-RESPONSE REGULATOR PROTEIN PALF_RIM8"/>
    <property type="match status" value="1"/>
</dbReference>
<dbReference type="SUPFAM" id="SSF81296">
    <property type="entry name" value="E set domains"/>
    <property type="match status" value="1"/>
</dbReference>
<dbReference type="InterPro" id="IPR014752">
    <property type="entry name" value="Arrestin-like_C"/>
</dbReference>
<dbReference type="InterPro" id="IPR011022">
    <property type="entry name" value="Arrestin_C-like"/>
</dbReference>
<reference evidence="4 5" key="1">
    <citation type="journal article" date="2023" name="PLoS ONE">
        <title>Cytospora paraplurivora sp. nov. isolated from orchards with fruit tree decline syndrome in Ontario, Canada.</title>
        <authorList>
            <person name="Ilyukhin E."/>
            <person name="Nguyen H.D.T."/>
            <person name="Castle A.J."/>
            <person name="Ellouze W."/>
        </authorList>
    </citation>
    <scope>NUCLEOTIDE SEQUENCE [LARGE SCALE GENOMIC DNA]</scope>
    <source>
        <strain evidence="4 5">FDS-564</strain>
    </source>
</reference>
<feature type="compositionally biased region" description="Basic and acidic residues" evidence="2">
    <location>
        <begin position="720"/>
        <end position="731"/>
    </location>
</feature>
<dbReference type="AlphaFoldDB" id="A0AAN9UEU8"/>
<sequence length="803" mass="85249">MVTLPGTTSKASTSTTLEDQQQSSSRSSFFSRLALPIRSRNTRNLVDFHIRPSEPHRKFNAGDHVKGAVVLTVVKPIRLTHLTVALRGFVRVHKSPNNAAADPVNPPAIDSDGVSQFKFLGNGYASLFQDEQVLCADGRLESGKYEFNFDLLFPETNLPSSIEFERGAIGYTIIATLTRPTSINATTSCERKVDLVEQVDVGLLPATRPRTIYLQPISKKTRRKKQVAYTTSDKADSIAAADTAESSSEFDSTRAVENSSDGIAVSPDDAGQDAPPIPISPIHSDLRSEVSLDSAVSGSTGLSFRDRVDSNTNQVGSLSTIQAGGGKRAVSEEKTITTTIESVKSGCLPGDTLPVKVDVQHTKRIKSLHGVIVTLYRQGRVDSAPPAALFKNISREEARKLEKEEYYPKSKTGLGGLSLTSAGTCSMFRKDLSQAFSPLIIDPTTLTASVTTSVRVPENAFPSIRGVPGEMISFKYRLEVIVDLGGKLANAIQVQQNPRVGSAGGVLTSGRELTAGVASFDGSMINTDPLKRGKGVIFDSFEVVVGTTDSSRRGKAVRPATSLRTRSVQESPACPESGPWPGPWEDEGYAPEEAHPQENMPYTAEPVSPYPYWNGGSHDQAQPPAPQYIPPPVLPDESGLSDKDRIRRAEQRLLPSQPEGSSPISGPSAPAVDADGAGPSTSAAPSAPPPASPIVEDAPSAPTLEDLTASSSIPPEANSVDDKQELERQRLLAEASAPPEFPGDEDAGVGSSAGPSAPPADGGPSAPVLNEEDYGPQYSYNEVAGPSSQGPSAAHEPLPAYKR</sequence>
<dbReference type="GO" id="GO:0005886">
    <property type="term" value="C:plasma membrane"/>
    <property type="evidence" value="ECO:0007669"/>
    <property type="project" value="TreeGrafter"/>
</dbReference>
<dbReference type="InterPro" id="IPR011021">
    <property type="entry name" value="Arrestin-like_N"/>
</dbReference>
<dbReference type="InterPro" id="IPR050357">
    <property type="entry name" value="Arrestin_domain-protein"/>
</dbReference>
<feature type="region of interest" description="Disordered" evidence="2">
    <location>
        <begin position="548"/>
        <end position="803"/>
    </location>
</feature>
<dbReference type="GO" id="GO:0070086">
    <property type="term" value="P:ubiquitin-dependent endocytosis"/>
    <property type="evidence" value="ECO:0007669"/>
    <property type="project" value="TreeGrafter"/>
</dbReference>
<name>A0AAN9UEU8_9PEZI</name>
<dbReference type="GO" id="GO:0030674">
    <property type="term" value="F:protein-macromolecule adaptor activity"/>
    <property type="evidence" value="ECO:0007669"/>
    <property type="project" value="TreeGrafter"/>
</dbReference>
<feature type="compositionally biased region" description="Basic and acidic residues" evidence="2">
    <location>
        <begin position="640"/>
        <end position="651"/>
    </location>
</feature>
<feature type="compositionally biased region" description="Polar residues" evidence="2">
    <location>
        <begin position="1"/>
        <end position="19"/>
    </location>
</feature>
<evidence type="ECO:0000313" key="5">
    <source>
        <dbReference type="Proteomes" id="UP001320245"/>
    </source>
</evidence>
<feature type="compositionally biased region" description="Pro residues" evidence="2">
    <location>
        <begin position="623"/>
        <end position="634"/>
    </location>
</feature>
<gene>
    <name evidence="4" type="primary">RIM8</name>
    <name evidence="4" type="ORF">SLS53_003280</name>
</gene>
<dbReference type="GO" id="GO:0031625">
    <property type="term" value="F:ubiquitin protein ligase binding"/>
    <property type="evidence" value="ECO:0007669"/>
    <property type="project" value="TreeGrafter"/>
</dbReference>
<comment type="similarity">
    <text evidence="1">Belongs to the arrestin family. PalF/RIM8 subfamily.</text>
</comment>
<keyword evidence="5" id="KW-1185">Reference proteome</keyword>
<evidence type="ECO:0000256" key="2">
    <source>
        <dbReference type="SAM" id="MobiDB-lite"/>
    </source>
</evidence>
<proteinExistence type="inferred from homology"/>
<dbReference type="SMART" id="SM01017">
    <property type="entry name" value="Arrestin_C"/>
    <property type="match status" value="1"/>
</dbReference>
<feature type="compositionally biased region" description="Low complexity" evidence="2">
    <location>
        <begin position="748"/>
        <end position="768"/>
    </location>
</feature>
<dbReference type="PANTHER" id="PTHR11188">
    <property type="entry name" value="ARRESTIN DOMAIN CONTAINING PROTEIN"/>
    <property type="match status" value="1"/>
</dbReference>
<dbReference type="EMBL" id="JAJSPL020000009">
    <property type="protein sequence ID" value="KAK7745045.1"/>
    <property type="molecule type" value="Genomic_DNA"/>
</dbReference>
<feature type="region of interest" description="Disordered" evidence="2">
    <location>
        <begin position="1"/>
        <end position="25"/>
    </location>
</feature>
<dbReference type="Pfam" id="PF00339">
    <property type="entry name" value="Arrestin_N"/>
    <property type="match status" value="1"/>
</dbReference>
<comment type="caution">
    <text evidence="4">The sequence shown here is derived from an EMBL/GenBank/DDBJ whole genome shotgun (WGS) entry which is preliminary data.</text>
</comment>
<evidence type="ECO:0000259" key="3">
    <source>
        <dbReference type="SMART" id="SM01017"/>
    </source>
</evidence>
<dbReference type="Gene3D" id="2.60.40.640">
    <property type="match status" value="1"/>
</dbReference>
<evidence type="ECO:0000313" key="4">
    <source>
        <dbReference type="EMBL" id="KAK7745045.1"/>
    </source>
</evidence>
<feature type="domain" description="Arrestin C-terminal-like" evidence="3">
    <location>
        <begin position="332"/>
        <end position="505"/>
    </location>
</feature>
<feature type="compositionally biased region" description="Low complexity" evidence="2">
    <location>
        <begin position="655"/>
        <end position="685"/>
    </location>
</feature>
<dbReference type="Pfam" id="PF02752">
    <property type="entry name" value="Arrestin_C"/>
    <property type="match status" value="1"/>
</dbReference>